<feature type="signal peptide" evidence="4">
    <location>
        <begin position="1"/>
        <end position="31"/>
    </location>
</feature>
<dbReference type="SUPFAM" id="SSF53850">
    <property type="entry name" value="Periplasmic binding protein-like II"/>
    <property type="match status" value="1"/>
</dbReference>
<name>A0A6J5GYH5_9BURK</name>
<dbReference type="GO" id="GO:0042597">
    <property type="term" value="C:periplasmic space"/>
    <property type="evidence" value="ECO:0007669"/>
    <property type="project" value="UniProtKB-SubCell"/>
</dbReference>
<organism evidence="6 7">
    <name type="scientific">Paraburkholderia fynbosensis</name>
    <dbReference type="NCBI Taxonomy" id="1200993"/>
    <lineage>
        <taxon>Bacteria</taxon>
        <taxon>Pseudomonadati</taxon>
        <taxon>Pseudomonadota</taxon>
        <taxon>Betaproteobacteria</taxon>
        <taxon>Burkholderiales</taxon>
        <taxon>Burkholderiaceae</taxon>
        <taxon>Paraburkholderia</taxon>
    </lineage>
</organism>
<dbReference type="PANTHER" id="PTHR30024">
    <property type="entry name" value="ALIPHATIC SULFONATES-BINDING PROTEIN-RELATED"/>
    <property type="match status" value="1"/>
</dbReference>
<comment type="similarity">
    <text evidence="2">Belongs to the bacterial solute-binding protein SsuA/TauA family.</text>
</comment>
<evidence type="ECO:0000256" key="3">
    <source>
        <dbReference type="ARBA" id="ARBA00022729"/>
    </source>
</evidence>
<keyword evidence="3 4" id="KW-0732">Signal</keyword>
<comment type="subcellular location">
    <subcellularLocation>
        <location evidence="1">Periplasm</location>
    </subcellularLocation>
</comment>
<dbReference type="CDD" id="cd13563">
    <property type="entry name" value="PBP2_SsuA_like_6"/>
    <property type="match status" value="1"/>
</dbReference>
<feature type="domain" description="SsuA/THI5-like" evidence="5">
    <location>
        <begin position="46"/>
        <end position="254"/>
    </location>
</feature>
<evidence type="ECO:0000256" key="2">
    <source>
        <dbReference type="ARBA" id="ARBA00010742"/>
    </source>
</evidence>
<dbReference type="PROSITE" id="PS51257">
    <property type="entry name" value="PROKAR_LIPOPROTEIN"/>
    <property type="match status" value="1"/>
</dbReference>
<evidence type="ECO:0000259" key="5">
    <source>
        <dbReference type="Pfam" id="PF09084"/>
    </source>
</evidence>
<proteinExistence type="inferred from homology"/>
<dbReference type="RefSeq" id="WP_217468670.1">
    <property type="nucleotide sequence ID" value="NZ_CADIKI010000029.1"/>
</dbReference>
<keyword evidence="7" id="KW-1185">Reference proteome</keyword>
<evidence type="ECO:0000256" key="4">
    <source>
        <dbReference type="SAM" id="SignalP"/>
    </source>
</evidence>
<gene>
    <name evidence="6" type="ORF">LMG27177_06779</name>
</gene>
<evidence type="ECO:0000313" key="6">
    <source>
        <dbReference type="EMBL" id="CAB3809336.1"/>
    </source>
</evidence>
<feature type="chain" id="PRO_5026966106" description="SsuA/THI5-like domain-containing protein" evidence="4">
    <location>
        <begin position="32"/>
        <end position="334"/>
    </location>
</feature>
<dbReference type="InterPro" id="IPR015168">
    <property type="entry name" value="SsuA/THI5"/>
</dbReference>
<protein>
    <recommendedName>
        <fullName evidence="5">SsuA/THI5-like domain-containing protein</fullName>
    </recommendedName>
</protein>
<dbReference type="Pfam" id="PF09084">
    <property type="entry name" value="NMT1"/>
    <property type="match status" value="1"/>
</dbReference>
<evidence type="ECO:0000313" key="7">
    <source>
        <dbReference type="Proteomes" id="UP000494252"/>
    </source>
</evidence>
<dbReference type="PANTHER" id="PTHR30024:SF47">
    <property type="entry name" value="TAURINE-BINDING PERIPLASMIC PROTEIN"/>
    <property type="match status" value="1"/>
</dbReference>
<evidence type="ECO:0000256" key="1">
    <source>
        <dbReference type="ARBA" id="ARBA00004418"/>
    </source>
</evidence>
<accession>A0A6J5GYH5</accession>
<dbReference type="Proteomes" id="UP000494252">
    <property type="component" value="Unassembled WGS sequence"/>
</dbReference>
<dbReference type="EMBL" id="CADIKI010000029">
    <property type="protein sequence ID" value="CAB3809336.1"/>
    <property type="molecule type" value="Genomic_DNA"/>
</dbReference>
<dbReference type="AlphaFoldDB" id="A0A6J5GYH5"/>
<dbReference type="Gene3D" id="3.40.190.10">
    <property type="entry name" value="Periplasmic binding protein-like II"/>
    <property type="match status" value="2"/>
</dbReference>
<sequence>MPFSPMKTLRTLSLAASMLACLSFSTPAAQAAQPLKIGTVVWIGYGPFYVAEALDLYKKYGLSVKLQFFNDPGLLPAALASHSVDGAMLTYDQVIGSDAKGMKQKVVMPIDFSNGGDAIVATSDVRKVADFKGKKIAFNPLSPSDFLLAYALQTNGLSDKDITAVNMTPEAIPGAMVSGSLPVGVTYEPNVSQILSADKSKFHVVYSSRNAPGLIADVLVFEQPYIDAHPAEVKGILQAYADGMAYMKSHPDEANRIIGKALGISADEVKSQLDGVYNIPTKEMPQSFTKGPTTRSYFTSGAVIGGLLQKKGQISAPPAIETTIDAQFVNQLVK</sequence>
<reference evidence="6 7" key="1">
    <citation type="submission" date="2020-04" db="EMBL/GenBank/DDBJ databases">
        <authorList>
            <person name="De Canck E."/>
        </authorList>
    </citation>
    <scope>NUCLEOTIDE SEQUENCE [LARGE SCALE GENOMIC DNA]</scope>
    <source>
        <strain evidence="6 7">LMG 27177</strain>
    </source>
</reference>